<name>A0A081BUG5_VECG1</name>
<dbReference type="AlphaFoldDB" id="A0A081BUG5"/>
<evidence type="ECO:0000313" key="2">
    <source>
        <dbReference type="Proteomes" id="UP000030661"/>
    </source>
</evidence>
<reference evidence="1" key="1">
    <citation type="journal article" date="2015" name="PeerJ">
        <title>First genomic representation of candidate bacterial phylum KSB3 points to enhanced environmental sensing as a trigger of wastewater bulking.</title>
        <authorList>
            <person name="Sekiguchi Y."/>
            <person name="Ohashi A."/>
            <person name="Parks D.H."/>
            <person name="Yamauchi T."/>
            <person name="Tyson G.W."/>
            <person name="Hugenholtz P."/>
        </authorList>
    </citation>
    <scope>NUCLEOTIDE SEQUENCE [LARGE SCALE GENOMIC DNA]</scope>
</reference>
<sequence length="93" mass="10754">MKWIEIIRLRALDHLRQTAVIELLSQIVADVSTSDVTFTLYHHATIETDLSIHLVWNSNILEPGKSALGTKLAYLLREFGDVDYFVWIELWSL</sequence>
<organism evidence="1">
    <name type="scientific">Vecturithrix granuli</name>
    <dbReference type="NCBI Taxonomy" id="1499967"/>
    <lineage>
        <taxon>Bacteria</taxon>
        <taxon>Candidatus Moduliflexota</taxon>
        <taxon>Candidatus Vecturitrichia</taxon>
        <taxon>Candidatus Vecturitrichales</taxon>
        <taxon>Candidatus Vecturitrichaceae</taxon>
        <taxon>Candidatus Vecturithrix</taxon>
    </lineage>
</organism>
<dbReference type="EMBL" id="DF820464">
    <property type="protein sequence ID" value="GAK55970.1"/>
    <property type="molecule type" value="Genomic_DNA"/>
</dbReference>
<dbReference type="HOGENOM" id="CLU_2393822_0_0_0"/>
<dbReference type="Proteomes" id="UP000030661">
    <property type="component" value="Unassembled WGS sequence"/>
</dbReference>
<gene>
    <name evidence="1" type="ORF">U27_02931</name>
</gene>
<accession>A0A081BUG5</accession>
<evidence type="ECO:0000313" key="1">
    <source>
        <dbReference type="EMBL" id="GAK55970.1"/>
    </source>
</evidence>
<keyword evidence="2" id="KW-1185">Reference proteome</keyword>
<protein>
    <submittedName>
        <fullName evidence="1">Uncharacterized protein</fullName>
    </submittedName>
</protein>
<proteinExistence type="predicted"/>